<dbReference type="SUPFAM" id="SSF55874">
    <property type="entry name" value="ATPase domain of HSP90 chaperone/DNA topoisomerase II/histidine kinase"/>
    <property type="match status" value="1"/>
</dbReference>
<sequence length="1387" mass="158398">MIIGSKKPCYNKSEFVILIFLISWLLISYSLAQSNSIKFNHIGSDQGLSQNFISCILQDKKGFMWFGTKDGLNRFDGYSFVVYQHDSFDSTTISANYITTLLEDSRSLLWVGTLNGGLNCFNRKTESFLHIRYNSDLVKDFVDFEIKAIAEDKNSNIWVAIRGFGIIKLMIKSQMPLEYTDEPIIINSDDKSTPYFNIITCMKFDSDNMLWIGTENGLMKFNPVTHKIDRYEILTKNPKAPTSPYDKNVGAIYESRKGDFWLGTLSGLVKFDRTNGTYKLFPHQYEIFRYGWGRIIDITEDKSGNLWLASSADLMRFDPKTLIYFYYKNNPLDVSSLSYSSISSIYIDRTGILWVGTSGMGINYYDSKAERFSTLTRKLSPESRISGFSVRAILEESDEIVWVSSEVLTRWNRKTGEIKSYEASSNNLDKFGNTGAWSMIKASDGKIWTATSEGVYRYDPETSVARQYKFNSKDSLGLPQKEVYTVFEDRNKNIWIATENYFCKLIDVQKGIFKKYLYQNLPPTNELARTVIVQDNSGTIWLGTKEGLLRFDETKGIFYKFKNDPLNAQTLSNNLIKSICIDPYSMSDVLWIGTAGGGLNRFDIQKNIFTHFTEKDGLPNNVVYGILPDKSGNLWLSTNKGLSCFNPANKIFRNYDSRDVLQSNEFNTGASFISKKGEMFFGGIKGMNYFYPEKIVDNPNKPSIAFTNLKIRDQNITLKNNKQLLKSSISESDKIILSHSDDVITLEFAALDFSAPEKNQYAYKLENFNRDWIYSGNVRTATFTNLPPGEYIFRVKASNNDGVWNEAGIALTLIIKPPWWNTWWSYIIYGLILLTGLYLLRRYELNRLKLKNQLKLEKITTDSLKNIDQLKSQFFANISHEFRTPLTLILGQVESVMSSSIEAKNKEKLQVANRNARRLLTLINQLLDLSKIEAGSMKLTAEEHNIVSYLKSLFYSFESLAESQNILLKFNSEYQKIPIVFDPEKMEKIFYNLISNAIKFTPANGEITISISIKNEHAEIRIKDTGKGIPPESLKYIFDRFYQVDGSNTREHEGTGIGLALTKELIELHKGKISVISKSGEGTEFTIAFPVSDSGKVNIEITLSENTAKEDYQYSLNTTSDENFNLPEIDHNDDNHLKEIILIIEDNADVRAYIREQFETEYKISEAVNGEQGISIAQKEIPDLIISDVMMPKMDGYKFCKQLRSDERTSHIPVIMLTAKAALDDKLLGLEAGVDDYLTKPFSAKELKARVKNLIYQRKELRKKFSNSTVIKPGEITAHSVDQIFLSKVLNIIEKYFEDEQFGVEKLAEEMNLSISQLNRKLNALVNQPPGQIIRSFRLERAADLLKQNAGSIAEICYKVGFNDQAYFSRAFRKQFGCSPTDYKKQS</sequence>
<comment type="caution">
    <text evidence="16">The sequence shown here is derived from an EMBL/GenBank/DDBJ whole genome shotgun (WGS) entry which is preliminary data.</text>
</comment>
<dbReference type="EMBL" id="DSUJ01000008">
    <property type="protein sequence ID" value="HFI90373.1"/>
    <property type="molecule type" value="Genomic_DNA"/>
</dbReference>
<keyword evidence="11" id="KW-0804">Transcription</keyword>
<dbReference type="CDD" id="cd00082">
    <property type="entry name" value="HisKA"/>
    <property type="match status" value="1"/>
</dbReference>
<accession>A0A7V2ZHZ5</accession>
<comment type="catalytic activity">
    <reaction evidence="1">
        <text>ATP + protein L-histidine = ADP + protein N-phospho-L-histidine.</text>
        <dbReference type="EC" id="2.7.13.3"/>
    </reaction>
</comment>
<dbReference type="FunFam" id="3.40.50.2300:FF:000138">
    <property type="entry name" value="Two-component system sensor histidine kinase/response regulator"/>
    <property type="match status" value="1"/>
</dbReference>
<dbReference type="InterPro" id="IPR015943">
    <property type="entry name" value="WD40/YVTN_repeat-like_dom_sf"/>
</dbReference>
<evidence type="ECO:0000259" key="13">
    <source>
        <dbReference type="PROSITE" id="PS01124"/>
    </source>
</evidence>
<dbReference type="Gene3D" id="1.10.10.60">
    <property type="entry name" value="Homeodomain-like"/>
    <property type="match status" value="1"/>
</dbReference>
<keyword evidence="9" id="KW-0805">Transcription regulation</keyword>
<evidence type="ECO:0000256" key="3">
    <source>
        <dbReference type="ARBA" id="ARBA00022553"/>
    </source>
</evidence>
<dbReference type="Pfam" id="PF00072">
    <property type="entry name" value="Response_reg"/>
    <property type="match status" value="1"/>
</dbReference>
<dbReference type="InterPro" id="IPR001789">
    <property type="entry name" value="Sig_transdc_resp-reg_receiver"/>
</dbReference>
<dbReference type="Gene3D" id="3.40.50.2300">
    <property type="match status" value="1"/>
</dbReference>
<feature type="domain" description="HTH araC/xylS-type" evidence="13">
    <location>
        <begin position="1287"/>
        <end position="1386"/>
    </location>
</feature>
<dbReference type="InterPro" id="IPR003661">
    <property type="entry name" value="HisK_dim/P_dom"/>
</dbReference>
<feature type="domain" description="Histidine kinase" evidence="14">
    <location>
        <begin position="877"/>
        <end position="1093"/>
    </location>
</feature>
<keyword evidence="6" id="KW-0418">Kinase</keyword>
<dbReference type="Pfam" id="PF02518">
    <property type="entry name" value="HATPase_c"/>
    <property type="match status" value="1"/>
</dbReference>
<proteinExistence type="predicted"/>
<evidence type="ECO:0000259" key="15">
    <source>
        <dbReference type="PROSITE" id="PS50110"/>
    </source>
</evidence>
<dbReference type="Gene3D" id="1.10.287.130">
    <property type="match status" value="1"/>
</dbReference>
<dbReference type="SUPFAM" id="SSF63829">
    <property type="entry name" value="Calcium-dependent phosphotriesterase"/>
    <property type="match status" value="3"/>
</dbReference>
<keyword evidence="7" id="KW-0067">ATP-binding</keyword>
<dbReference type="SMART" id="SM00387">
    <property type="entry name" value="HATPase_c"/>
    <property type="match status" value="1"/>
</dbReference>
<dbReference type="Gene3D" id="3.30.565.10">
    <property type="entry name" value="Histidine kinase-like ATPase, C-terminal domain"/>
    <property type="match status" value="1"/>
</dbReference>
<dbReference type="InterPro" id="IPR004358">
    <property type="entry name" value="Sig_transdc_His_kin-like_C"/>
</dbReference>
<evidence type="ECO:0000256" key="5">
    <source>
        <dbReference type="ARBA" id="ARBA00022741"/>
    </source>
</evidence>
<keyword evidence="8" id="KW-0902">Two-component regulatory system</keyword>
<evidence type="ECO:0000256" key="9">
    <source>
        <dbReference type="ARBA" id="ARBA00023015"/>
    </source>
</evidence>
<dbReference type="EC" id="2.7.13.3" evidence="2"/>
<dbReference type="PANTHER" id="PTHR43547">
    <property type="entry name" value="TWO-COMPONENT HISTIDINE KINASE"/>
    <property type="match status" value="1"/>
</dbReference>
<dbReference type="InterPro" id="IPR013783">
    <property type="entry name" value="Ig-like_fold"/>
</dbReference>
<dbReference type="SMART" id="SM00448">
    <property type="entry name" value="REC"/>
    <property type="match status" value="1"/>
</dbReference>
<evidence type="ECO:0000259" key="14">
    <source>
        <dbReference type="PROSITE" id="PS50109"/>
    </source>
</evidence>
<organism evidence="16">
    <name type="scientific">Ignavibacterium album</name>
    <dbReference type="NCBI Taxonomy" id="591197"/>
    <lineage>
        <taxon>Bacteria</taxon>
        <taxon>Pseudomonadati</taxon>
        <taxon>Ignavibacteriota</taxon>
        <taxon>Ignavibacteria</taxon>
        <taxon>Ignavibacteriales</taxon>
        <taxon>Ignavibacteriaceae</taxon>
        <taxon>Ignavibacterium</taxon>
    </lineage>
</organism>
<evidence type="ECO:0000256" key="8">
    <source>
        <dbReference type="ARBA" id="ARBA00023012"/>
    </source>
</evidence>
<keyword evidence="10" id="KW-0238">DNA-binding</keyword>
<dbReference type="InterPro" id="IPR036890">
    <property type="entry name" value="HATPase_C_sf"/>
</dbReference>
<dbReference type="InterPro" id="IPR003594">
    <property type="entry name" value="HATPase_dom"/>
</dbReference>
<reference evidence="16" key="1">
    <citation type="journal article" date="2020" name="mSystems">
        <title>Genome- and Community-Level Interaction Insights into Carbon Utilization and Element Cycling Functions of Hydrothermarchaeota in Hydrothermal Sediment.</title>
        <authorList>
            <person name="Zhou Z."/>
            <person name="Liu Y."/>
            <person name="Xu W."/>
            <person name="Pan J."/>
            <person name="Luo Z.H."/>
            <person name="Li M."/>
        </authorList>
    </citation>
    <scope>NUCLEOTIDE SEQUENCE [LARGE SCALE GENOMIC DNA]</scope>
    <source>
        <strain evidence="16">SpSt-479</strain>
    </source>
</reference>
<evidence type="ECO:0000256" key="11">
    <source>
        <dbReference type="ARBA" id="ARBA00023163"/>
    </source>
</evidence>
<dbReference type="SUPFAM" id="SSF46689">
    <property type="entry name" value="Homeodomain-like"/>
    <property type="match status" value="1"/>
</dbReference>
<feature type="modified residue" description="4-aspartylphosphate" evidence="12">
    <location>
        <position position="1188"/>
    </location>
</feature>
<evidence type="ECO:0000313" key="16">
    <source>
        <dbReference type="EMBL" id="HFI90373.1"/>
    </source>
</evidence>
<dbReference type="PROSITE" id="PS50109">
    <property type="entry name" value="HIS_KIN"/>
    <property type="match status" value="1"/>
</dbReference>
<feature type="domain" description="Response regulatory" evidence="15">
    <location>
        <begin position="1140"/>
        <end position="1255"/>
    </location>
</feature>
<dbReference type="GO" id="GO:0005524">
    <property type="term" value="F:ATP binding"/>
    <property type="evidence" value="ECO:0007669"/>
    <property type="project" value="UniProtKB-KW"/>
</dbReference>
<evidence type="ECO:0000256" key="1">
    <source>
        <dbReference type="ARBA" id="ARBA00000085"/>
    </source>
</evidence>
<dbReference type="InterPro" id="IPR036097">
    <property type="entry name" value="HisK_dim/P_sf"/>
</dbReference>
<dbReference type="InterPro" id="IPR011110">
    <property type="entry name" value="Reg_prop"/>
</dbReference>
<keyword evidence="4" id="KW-0808">Transferase</keyword>
<name>A0A7V2ZHZ5_9BACT</name>
<dbReference type="SUPFAM" id="SSF47384">
    <property type="entry name" value="Homodimeric domain of signal transducing histidine kinase"/>
    <property type="match status" value="1"/>
</dbReference>
<dbReference type="Pfam" id="PF12833">
    <property type="entry name" value="HTH_18"/>
    <property type="match status" value="1"/>
</dbReference>
<dbReference type="PROSITE" id="PS50110">
    <property type="entry name" value="RESPONSE_REGULATORY"/>
    <property type="match status" value="1"/>
</dbReference>
<dbReference type="CDD" id="cd16922">
    <property type="entry name" value="HATPase_EvgS-ArcB-TorS-like"/>
    <property type="match status" value="1"/>
</dbReference>
<dbReference type="InterPro" id="IPR011006">
    <property type="entry name" value="CheY-like_superfamily"/>
</dbReference>
<dbReference type="PRINTS" id="PR00344">
    <property type="entry name" value="BCTRLSENSOR"/>
</dbReference>
<dbReference type="SUPFAM" id="SSF52172">
    <property type="entry name" value="CheY-like"/>
    <property type="match status" value="1"/>
</dbReference>
<keyword evidence="5" id="KW-0547">Nucleotide-binding</keyword>
<evidence type="ECO:0000256" key="10">
    <source>
        <dbReference type="ARBA" id="ARBA00023125"/>
    </source>
</evidence>
<dbReference type="GO" id="GO:0043565">
    <property type="term" value="F:sequence-specific DNA binding"/>
    <property type="evidence" value="ECO:0007669"/>
    <property type="project" value="InterPro"/>
</dbReference>
<gene>
    <name evidence="16" type="ORF">ENS31_02455</name>
</gene>
<dbReference type="FunFam" id="1.10.287.130:FF:000045">
    <property type="entry name" value="Two-component system sensor histidine kinase/response regulator"/>
    <property type="match status" value="1"/>
</dbReference>
<dbReference type="Gene3D" id="2.130.10.10">
    <property type="entry name" value="YVTN repeat-like/Quinoprotein amine dehydrogenase"/>
    <property type="match status" value="3"/>
</dbReference>
<dbReference type="InterPro" id="IPR009057">
    <property type="entry name" value="Homeodomain-like_sf"/>
</dbReference>
<evidence type="ECO:0000256" key="6">
    <source>
        <dbReference type="ARBA" id="ARBA00022777"/>
    </source>
</evidence>
<dbReference type="SMART" id="SM00342">
    <property type="entry name" value="HTH_ARAC"/>
    <property type="match status" value="1"/>
</dbReference>
<dbReference type="FunFam" id="2.60.40.10:FF:000791">
    <property type="entry name" value="Two-component system sensor histidine kinase/response regulator"/>
    <property type="match status" value="1"/>
</dbReference>
<dbReference type="Gene3D" id="2.60.40.10">
    <property type="entry name" value="Immunoglobulins"/>
    <property type="match status" value="1"/>
</dbReference>
<evidence type="ECO:0000256" key="4">
    <source>
        <dbReference type="ARBA" id="ARBA00022679"/>
    </source>
</evidence>
<dbReference type="Pfam" id="PF07494">
    <property type="entry name" value="Reg_prop"/>
    <property type="match status" value="4"/>
</dbReference>
<keyword evidence="3 12" id="KW-0597">Phosphoprotein</keyword>
<dbReference type="InterPro" id="IPR018060">
    <property type="entry name" value="HTH_AraC"/>
</dbReference>
<dbReference type="InterPro" id="IPR011123">
    <property type="entry name" value="Y_Y_Y"/>
</dbReference>
<evidence type="ECO:0000256" key="2">
    <source>
        <dbReference type="ARBA" id="ARBA00012438"/>
    </source>
</evidence>
<dbReference type="Pfam" id="PF07495">
    <property type="entry name" value="Y_Y_Y"/>
    <property type="match status" value="1"/>
</dbReference>
<dbReference type="FunFam" id="3.30.565.10:FF:000037">
    <property type="entry name" value="Hybrid sensor histidine kinase/response regulator"/>
    <property type="match status" value="1"/>
</dbReference>
<dbReference type="Pfam" id="PF00512">
    <property type="entry name" value="HisKA"/>
    <property type="match status" value="1"/>
</dbReference>
<protein>
    <recommendedName>
        <fullName evidence="2">histidine kinase</fullName>
        <ecNumber evidence="2">2.7.13.3</ecNumber>
    </recommendedName>
</protein>
<dbReference type="SMART" id="SM00388">
    <property type="entry name" value="HisKA"/>
    <property type="match status" value="1"/>
</dbReference>
<evidence type="ECO:0000256" key="7">
    <source>
        <dbReference type="ARBA" id="ARBA00022840"/>
    </source>
</evidence>
<dbReference type="InterPro" id="IPR018062">
    <property type="entry name" value="HTH_AraC-typ_CS"/>
</dbReference>
<dbReference type="PROSITE" id="PS00041">
    <property type="entry name" value="HTH_ARAC_FAMILY_1"/>
    <property type="match status" value="1"/>
</dbReference>
<dbReference type="PANTHER" id="PTHR43547:SF2">
    <property type="entry name" value="HYBRID SIGNAL TRANSDUCTION HISTIDINE KINASE C"/>
    <property type="match status" value="1"/>
</dbReference>
<dbReference type="InterPro" id="IPR005467">
    <property type="entry name" value="His_kinase_dom"/>
</dbReference>
<evidence type="ECO:0000256" key="12">
    <source>
        <dbReference type="PROSITE-ProRule" id="PRU00169"/>
    </source>
</evidence>
<dbReference type="PROSITE" id="PS01124">
    <property type="entry name" value="HTH_ARAC_FAMILY_2"/>
    <property type="match status" value="1"/>
</dbReference>
<dbReference type="GO" id="GO:0003700">
    <property type="term" value="F:DNA-binding transcription factor activity"/>
    <property type="evidence" value="ECO:0007669"/>
    <property type="project" value="InterPro"/>
</dbReference>
<dbReference type="GO" id="GO:0000155">
    <property type="term" value="F:phosphorelay sensor kinase activity"/>
    <property type="evidence" value="ECO:0007669"/>
    <property type="project" value="InterPro"/>
</dbReference>